<organism evidence="1">
    <name type="scientific">bioreactor metagenome</name>
    <dbReference type="NCBI Taxonomy" id="1076179"/>
    <lineage>
        <taxon>unclassified sequences</taxon>
        <taxon>metagenomes</taxon>
        <taxon>ecological metagenomes</taxon>
    </lineage>
</organism>
<dbReference type="AlphaFoldDB" id="A0A644ZPA5"/>
<gene>
    <name evidence="1" type="ORF">SDC9_89460</name>
</gene>
<comment type="caution">
    <text evidence="1">The sequence shown here is derived from an EMBL/GenBank/DDBJ whole genome shotgun (WGS) entry which is preliminary data.</text>
</comment>
<accession>A0A644ZPA5</accession>
<sequence>MVFQNPNHAIWCASEQGEFIVGLTGSPHHEHCYNIEDARKEIENIREEKAVHMIFFDTKGTEHWNNCYSVKDLDAKISARFHPIRTHQPWWVRCLRIIFLFFPPFTPKVLWAEIYSYRGSYDRKVFRKK</sequence>
<name>A0A644ZPA5_9ZZZZ</name>
<protein>
    <submittedName>
        <fullName evidence="1">Uncharacterized protein</fullName>
    </submittedName>
</protein>
<dbReference type="EMBL" id="VSSQ01009858">
    <property type="protein sequence ID" value="MPM42789.1"/>
    <property type="molecule type" value="Genomic_DNA"/>
</dbReference>
<reference evidence="1" key="1">
    <citation type="submission" date="2019-08" db="EMBL/GenBank/DDBJ databases">
        <authorList>
            <person name="Kucharzyk K."/>
            <person name="Murdoch R.W."/>
            <person name="Higgins S."/>
            <person name="Loffler F."/>
        </authorList>
    </citation>
    <scope>NUCLEOTIDE SEQUENCE</scope>
</reference>
<proteinExistence type="predicted"/>
<evidence type="ECO:0000313" key="1">
    <source>
        <dbReference type="EMBL" id="MPM42789.1"/>
    </source>
</evidence>